<dbReference type="SUPFAM" id="SSF51182">
    <property type="entry name" value="RmlC-like cupins"/>
    <property type="match status" value="1"/>
</dbReference>
<proteinExistence type="predicted"/>
<dbReference type="RefSeq" id="WP_380601468.1">
    <property type="nucleotide sequence ID" value="NZ_JBHSDU010000014.1"/>
</dbReference>
<evidence type="ECO:0000259" key="2">
    <source>
        <dbReference type="Pfam" id="PF07883"/>
    </source>
</evidence>
<accession>A0ABV8SYS1</accession>
<reference evidence="4" key="1">
    <citation type="journal article" date="2019" name="Int. J. Syst. Evol. Microbiol.">
        <title>The Global Catalogue of Microorganisms (GCM) 10K type strain sequencing project: providing services to taxonomists for standard genome sequencing and annotation.</title>
        <authorList>
            <consortium name="The Broad Institute Genomics Platform"/>
            <consortium name="The Broad Institute Genome Sequencing Center for Infectious Disease"/>
            <person name="Wu L."/>
            <person name="Ma J."/>
        </authorList>
    </citation>
    <scope>NUCLEOTIDE SEQUENCE [LARGE SCALE GENOMIC DNA]</scope>
    <source>
        <strain evidence="4">CGMCC 1.10759</strain>
    </source>
</reference>
<evidence type="ECO:0000256" key="1">
    <source>
        <dbReference type="SAM" id="SignalP"/>
    </source>
</evidence>
<gene>
    <name evidence="3" type="ORF">ACFPN2_24425</name>
</gene>
<organism evidence="3 4">
    <name type="scientific">Steroidobacter flavus</name>
    <dbReference type="NCBI Taxonomy" id="1842136"/>
    <lineage>
        <taxon>Bacteria</taxon>
        <taxon>Pseudomonadati</taxon>
        <taxon>Pseudomonadota</taxon>
        <taxon>Gammaproteobacteria</taxon>
        <taxon>Steroidobacterales</taxon>
        <taxon>Steroidobacteraceae</taxon>
        <taxon>Steroidobacter</taxon>
    </lineage>
</organism>
<dbReference type="InterPro" id="IPR011051">
    <property type="entry name" value="RmlC_Cupin_sf"/>
</dbReference>
<dbReference type="EMBL" id="JBHSDU010000014">
    <property type="protein sequence ID" value="MFC4312250.1"/>
    <property type="molecule type" value="Genomic_DNA"/>
</dbReference>
<comment type="caution">
    <text evidence="3">The sequence shown here is derived from an EMBL/GenBank/DDBJ whole genome shotgun (WGS) entry which is preliminary data.</text>
</comment>
<protein>
    <submittedName>
        <fullName evidence="3">Cupin domain-containing protein</fullName>
    </submittedName>
</protein>
<feature type="chain" id="PRO_5045809700" evidence="1">
    <location>
        <begin position="26"/>
        <end position="168"/>
    </location>
</feature>
<name>A0ABV8SYS1_9GAMM</name>
<sequence>MRKKHGITLLAACALTAMLGTSALAHEGGMLLQDPNAADFQSSPGVPECTSFAGLRGDISKGPGTLMVRMRPGCVVPFHWHTPSEEIVILQGAPLAQMLGERPVMLKVGAYSQLPGKHVHRFRCTSKVDCVLFLVADAAFDIHFVDDSGKEISTEEALKAAATAGNDW</sequence>
<evidence type="ECO:0000313" key="3">
    <source>
        <dbReference type="EMBL" id="MFC4312250.1"/>
    </source>
</evidence>
<feature type="domain" description="Cupin type-2" evidence="2">
    <location>
        <begin position="67"/>
        <end position="135"/>
    </location>
</feature>
<keyword evidence="4" id="KW-1185">Reference proteome</keyword>
<dbReference type="Proteomes" id="UP001595904">
    <property type="component" value="Unassembled WGS sequence"/>
</dbReference>
<keyword evidence="1" id="KW-0732">Signal</keyword>
<evidence type="ECO:0000313" key="4">
    <source>
        <dbReference type="Proteomes" id="UP001595904"/>
    </source>
</evidence>
<dbReference type="Gene3D" id="2.60.120.10">
    <property type="entry name" value="Jelly Rolls"/>
    <property type="match status" value="1"/>
</dbReference>
<feature type="signal peptide" evidence="1">
    <location>
        <begin position="1"/>
        <end position="25"/>
    </location>
</feature>
<dbReference type="InterPro" id="IPR013096">
    <property type="entry name" value="Cupin_2"/>
</dbReference>
<dbReference type="Pfam" id="PF07883">
    <property type="entry name" value="Cupin_2"/>
    <property type="match status" value="1"/>
</dbReference>
<dbReference type="InterPro" id="IPR014710">
    <property type="entry name" value="RmlC-like_jellyroll"/>
</dbReference>